<comment type="caution">
    <text evidence="1">The sequence shown here is derived from an EMBL/GenBank/DDBJ whole genome shotgun (WGS) entry which is preliminary data.</text>
</comment>
<gene>
    <name evidence="1" type="ORF">HPB52_017782</name>
</gene>
<accession>A0A9D4Q7U8</accession>
<dbReference type="Proteomes" id="UP000821837">
    <property type="component" value="Unassembled WGS sequence"/>
</dbReference>
<organism evidence="1 2">
    <name type="scientific">Rhipicephalus sanguineus</name>
    <name type="common">Brown dog tick</name>
    <name type="synonym">Ixodes sanguineus</name>
    <dbReference type="NCBI Taxonomy" id="34632"/>
    <lineage>
        <taxon>Eukaryota</taxon>
        <taxon>Metazoa</taxon>
        <taxon>Ecdysozoa</taxon>
        <taxon>Arthropoda</taxon>
        <taxon>Chelicerata</taxon>
        <taxon>Arachnida</taxon>
        <taxon>Acari</taxon>
        <taxon>Parasitiformes</taxon>
        <taxon>Ixodida</taxon>
        <taxon>Ixodoidea</taxon>
        <taxon>Ixodidae</taxon>
        <taxon>Rhipicephalinae</taxon>
        <taxon>Rhipicephalus</taxon>
        <taxon>Rhipicephalus</taxon>
    </lineage>
</organism>
<proteinExistence type="predicted"/>
<name>A0A9D4Q7U8_RHISA</name>
<reference evidence="1" key="2">
    <citation type="submission" date="2021-09" db="EMBL/GenBank/DDBJ databases">
        <authorList>
            <person name="Jia N."/>
            <person name="Wang J."/>
            <person name="Shi W."/>
            <person name="Du L."/>
            <person name="Sun Y."/>
            <person name="Zhan W."/>
            <person name="Jiang J."/>
            <person name="Wang Q."/>
            <person name="Zhang B."/>
            <person name="Ji P."/>
            <person name="Sakyi L.B."/>
            <person name="Cui X."/>
            <person name="Yuan T."/>
            <person name="Jiang B."/>
            <person name="Yang W."/>
            <person name="Lam T.T.-Y."/>
            <person name="Chang Q."/>
            <person name="Ding S."/>
            <person name="Wang X."/>
            <person name="Zhu J."/>
            <person name="Ruan X."/>
            <person name="Zhao L."/>
            <person name="Wei J."/>
            <person name="Que T."/>
            <person name="Du C."/>
            <person name="Cheng J."/>
            <person name="Dai P."/>
            <person name="Han X."/>
            <person name="Huang E."/>
            <person name="Gao Y."/>
            <person name="Liu J."/>
            <person name="Shao H."/>
            <person name="Ye R."/>
            <person name="Li L."/>
            <person name="Wei W."/>
            <person name="Wang X."/>
            <person name="Wang C."/>
            <person name="Huo Q."/>
            <person name="Li W."/>
            <person name="Guo W."/>
            <person name="Chen H."/>
            <person name="Chen S."/>
            <person name="Zhou L."/>
            <person name="Zhou L."/>
            <person name="Ni X."/>
            <person name="Tian J."/>
            <person name="Zhou Y."/>
            <person name="Sheng Y."/>
            <person name="Liu T."/>
            <person name="Pan Y."/>
            <person name="Xia L."/>
            <person name="Li J."/>
            <person name="Zhao F."/>
            <person name="Cao W."/>
        </authorList>
    </citation>
    <scope>NUCLEOTIDE SEQUENCE</scope>
    <source>
        <strain evidence="1">Rsan-2018</strain>
        <tissue evidence="1">Larvae</tissue>
    </source>
</reference>
<dbReference type="AlphaFoldDB" id="A0A9D4Q7U8"/>
<protein>
    <submittedName>
        <fullName evidence="1">Uncharacterized protein</fullName>
    </submittedName>
</protein>
<dbReference type="EMBL" id="JABSTV010001248">
    <property type="protein sequence ID" value="KAH7969409.1"/>
    <property type="molecule type" value="Genomic_DNA"/>
</dbReference>
<keyword evidence="2" id="KW-1185">Reference proteome</keyword>
<evidence type="ECO:0000313" key="2">
    <source>
        <dbReference type="Proteomes" id="UP000821837"/>
    </source>
</evidence>
<evidence type="ECO:0000313" key="1">
    <source>
        <dbReference type="EMBL" id="KAH7969409.1"/>
    </source>
</evidence>
<reference evidence="1" key="1">
    <citation type="journal article" date="2020" name="Cell">
        <title>Large-Scale Comparative Analyses of Tick Genomes Elucidate Their Genetic Diversity and Vector Capacities.</title>
        <authorList>
            <consortium name="Tick Genome and Microbiome Consortium (TIGMIC)"/>
            <person name="Jia N."/>
            <person name="Wang J."/>
            <person name="Shi W."/>
            <person name="Du L."/>
            <person name="Sun Y."/>
            <person name="Zhan W."/>
            <person name="Jiang J.F."/>
            <person name="Wang Q."/>
            <person name="Zhang B."/>
            <person name="Ji P."/>
            <person name="Bell-Sakyi L."/>
            <person name="Cui X.M."/>
            <person name="Yuan T.T."/>
            <person name="Jiang B.G."/>
            <person name="Yang W.F."/>
            <person name="Lam T.T."/>
            <person name="Chang Q.C."/>
            <person name="Ding S.J."/>
            <person name="Wang X.J."/>
            <person name="Zhu J.G."/>
            <person name="Ruan X.D."/>
            <person name="Zhao L."/>
            <person name="Wei J.T."/>
            <person name="Ye R.Z."/>
            <person name="Que T.C."/>
            <person name="Du C.H."/>
            <person name="Zhou Y.H."/>
            <person name="Cheng J.X."/>
            <person name="Dai P.F."/>
            <person name="Guo W.B."/>
            <person name="Han X.H."/>
            <person name="Huang E.J."/>
            <person name="Li L.F."/>
            <person name="Wei W."/>
            <person name="Gao Y.C."/>
            <person name="Liu J.Z."/>
            <person name="Shao H.Z."/>
            <person name="Wang X."/>
            <person name="Wang C.C."/>
            <person name="Yang T.C."/>
            <person name="Huo Q.B."/>
            <person name="Li W."/>
            <person name="Chen H.Y."/>
            <person name="Chen S.E."/>
            <person name="Zhou L.G."/>
            <person name="Ni X.B."/>
            <person name="Tian J.H."/>
            <person name="Sheng Y."/>
            <person name="Liu T."/>
            <person name="Pan Y.S."/>
            <person name="Xia L.Y."/>
            <person name="Li J."/>
            <person name="Zhao F."/>
            <person name="Cao W.C."/>
        </authorList>
    </citation>
    <scope>NUCLEOTIDE SEQUENCE</scope>
    <source>
        <strain evidence="1">Rsan-2018</strain>
    </source>
</reference>
<sequence length="127" mass="13036">MITKDGPGPLVRIDGKFTAKKYCEIFTTVAVANLQRATTASYAANLQFLKRGTAAPCILPLAISACLVSAPFASNVASAATSPDFVPSDVACQPHQLSDHALSIGATITLVTEPTGLPALIAGRPIG</sequence>